<sequence length="90" mass="11191">MKINFFKSAALRQFVYRPRYYTDHEERRGFSIPKHQFRGHAMRRQWDQLRKQKKEVKKETSSRLLWLILALLLLATYYLFDFDLSFLFKK</sequence>
<gene>
    <name evidence="2" type="ORF">VJJ08_03760</name>
</gene>
<evidence type="ECO:0000313" key="2">
    <source>
        <dbReference type="EMBL" id="MEB3074418.1"/>
    </source>
</evidence>
<dbReference type="EMBL" id="JAYKBW010000004">
    <property type="protein sequence ID" value="MEB3074418.1"/>
    <property type="molecule type" value="Genomic_DNA"/>
</dbReference>
<protein>
    <recommendedName>
        <fullName evidence="4">Riboflavin synthase subunit beta</fullName>
    </recommendedName>
</protein>
<organism evidence="2 3">
    <name type="scientific">Capnocytophaga gingivalis</name>
    <dbReference type="NCBI Taxonomy" id="1017"/>
    <lineage>
        <taxon>Bacteria</taxon>
        <taxon>Pseudomonadati</taxon>
        <taxon>Bacteroidota</taxon>
        <taxon>Flavobacteriia</taxon>
        <taxon>Flavobacteriales</taxon>
        <taxon>Flavobacteriaceae</taxon>
        <taxon>Capnocytophaga</taxon>
    </lineage>
</organism>
<keyword evidence="1" id="KW-1133">Transmembrane helix</keyword>
<keyword evidence="1" id="KW-0472">Membrane</keyword>
<reference evidence="2 3" key="1">
    <citation type="submission" date="2023-12" db="EMBL/GenBank/DDBJ databases">
        <title>Genomic sequences of Capnocytophaga and Parvimonas strains.</title>
        <authorList>
            <person name="Watt R.M."/>
            <person name="Wang M."/>
            <person name="Yang T."/>
            <person name="Tong W.M."/>
        </authorList>
    </citation>
    <scope>NUCLEOTIDE SEQUENCE [LARGE SCALE GENOMIC DNA]</scope>
    <source>
        <strain evidence="2 3">CCUG 13096</strain>
    </source>
</reference>
<name>A0ABU5Z638_9FLAO</name>
<evidence type="ECO:0000256" key="1">
    <source>
        <dbReference type="SAM" id="Phobius"/>
    </source>
</evidence>
<evidence type="ECO:0000313" key="3">
    <source>
        <dbReference type="Proteomes" id="UP001311730"/>
    </source>
</evidence>
<feature type="transmembrane region" description="Helical" evidence="1">
    <location>
        <begin position="64"/>
        <end position="80"/>
    </location>
</feature>
<accession>A0ABU5Z638</accession>
<keyword evidence="3" id="KW-1185">Reference proteome</keyword>
<dbReference type="PROSITE" id="PS50096">
    <property type="entry name" value="IQ"/>
    <property type="match status" value="1"/>
</dbReference>
<proteinExistence type="predicted"/>
<comment type="caution">
    <text evidence="2">The sequence shown here is derived from an EMBL/GenBank/DDBJ whole genome shotgun (WGS) entry which is preliminary data.</text>
</comment>
<keyword evidence="1" id="KW-0812">Transmembrane</keyword>
<dbReference type="Proteomes" id="UP001311730">
    <property type="component" value="Unassembled WGS sequence"/>
</dbReference>
<evidence type="ECO:0008006" key="4">
    <source>
        <dbReference type="Google" id="ProtNLM"/>
    </source>
</evidence>
<dbReference type="RefSeq" id="WP_311458213.1">
    <property type="nucleotide sequence ID" value="NZ_JAYKBW010000004.1"/>
</dbReference>